<proteinExistence type="predicted"/>
<feature type="domain" description="DUF218" evidence="2">
    <location>
        <begin position="47"/>
        <end position="159"/>
    </location>
</feature>
<feature type="transmembrane region" description="Helical" evidence="1">
    <location>
        <begin position="12"/>
        <end position="35"/>
    </location>
</feature>
<dbReference type="AlphaFoldDB" id="G7GQX7"/>
<sequence>MSRSHRINTRTAVVAGLVAVLAGASVFGGLGFRLFTVDHSDTLRKADAIVVLGGEHDGREDYGLALARAGYADTVLISDPYWPRTPEDALMDRVCGDPPPGIEVRCLRPAPSTTRGEAMITARLAAERGWSRIIVVSWRFHLVRARYIFRQCFGGELVLRSVPRAYDFSPPLWAFTYAYQYAGIAKAAVLRC</sequence>
<keyword evidence="1" id="KW-0812">Transmembrane</keyword>
<name>G7GQX7_9ACTN</name>
<dbReference type="CDD" id="cd06259">
    <property type="entry name" value="YdcF-like"/>
    <property type="match status" value="1"/>
</dbReference>
<dbReference type="eggNOG" id="COG1434">
    <property type="taxonomic scope" value="Bacteria"/>
</dbReference>
<keyword evidence="1" id="KW-0472">Membrane</keyword>
<reference evidence="3 4" key="1">
    <citation type="submission" date="2011-11" db="EMBL/GenBank/DDBJ databases">
        <title>Whole genome shotgun sequence of Gordonia amarae NBRC 15530.</title>
        <authorList>
            <person name="Takarada H."/>
            <person name="Hosoyama A."/>
            <person name="Tsuchikane K."/>
            <person name="Katsumata H."/>
            <person name="Yamazaki S."/>
            <person name="Fujita N."/>
        </authorList>
    </citation>
    <scope>NUCLEOTIDE SEQUENCE [LARGE SCALE GENOMIC DNA]</scope>
    <source>
        <strain evidence="3 4">NBRC 15530</strain>
    </source>
</reference>
<evidence type="ECO:0000313" key="4">
    <source>
        <dbReference type="Proteomes" id="UP000006023"/>
    </source>
</evidence>
<dbReference type="Proteomes" id="UP000006023">
    <property type="component" value="Unassembled WGS sequence"/>
</dbReference>
<dbReference type="Pfam" id="PF02698">
    <property type="entry name" value="DUF218"/>
    <property type="match status" value="1"/>
</dbReference>
<protein>
    <recommendedName>
        <fullName evidence="2">DUF218 domain-containing protein</fullName>
    </recommendedName>
</protein>
<dbReference type="RefSeq" id="WP_005188159.1">
    <property type="nucleotide sequence ID" value="NZ_BAED01000046.1"/>
</dbReference>
<organism evidence="3 4">
    <name type="scientific">Gordonia amarae NBRC 15530</name>
    <dbReference type="NCBI Taxonomy" id="1075090"/>
    <lineage>
        <taxon>Bacteria</taxon>
        <taxon>Bacillati</taxon>
        <taxon>Actinomycetota</taxon>
        <taxon>Actinomycetes</taxon>
        <taxon>Mycobacteriales</taxon>
        <taxon>Gordoniaceae</taxon>
        <taxon>Gordonia</taxon>
    </lineage>
</organism>
<keyword evidence="1" id="KW-1133">Transmembrane helix</keyword>
<evidence type="ECO:0000259" key="2">
    <source>
        <dbReference type="Pfam" id="PF02698"/>
    </source>
</evidence>
<comment type="caution">
    <text evidence="3">The sequence shown here is derived from an EMBL/GenBank/DDBJ whole genome shotgun (WGS) entry which is preliminary data.</text>
</comment>
<evidence type="ECO:0000256" key="1">
    <source>
        <dbReference type="SAM" id="Phobius"/>
    </source>
</evidence>
<gene>
    <name evidence="3" type="ORF">GOAMR_46_01000</name>
</gene>
<dbReference type="InterPro" id="IPR003848">
    <property type="entry name" value="DUF218"/>
</dbReference>
<accession>G7GQX7</accession>
<dbReference type="EMBL" id="BAED01000046">
    <property type="protein sequence ID" value="GAB06002.1"/>
    <property type="molecule type" value="Genomic_DNA"/>
</dbReference>
<keyword evidence="4" id="KW-1185">Reference proteome</keyword>
<dbReference type="STRING" id="1075090.GOAMR_46_01000"/>
<evidence type="ECO:0000313" key="3">
    <source>
        <dbReference type="EMBL" id="GAB06002.1"/>
    </source>
</evidence>